<evidence type="ECO:0000313" key="4">
    <source>
        <dbReference type="EMBL" id="SDR04066.1"/>
    </source>
</evidence>
<dbReference type="SUPFAM" id="SSF46689">
    <property type="entry name" value="Homeodomain-like"/>
    <property type="match status" value="1"/>
</dbReference>
<dbReference type="SUPFAM" id="SSF48498">
    <property type="entry name" value="Tetracyclin repressor-like, C-terminal domain"/>
    <property type="match status" value="1"/>
</dbReference>
<dbReference type="PRINTS" id="PR00455">
    <property type="entry name" value="HTHTETR"/>
</dbReference>
<feature type="domain" description="HTH tetR-type" evidence="3">
    <location>
        <begin position="10"/>
        <end position="70"/>
    </location>
</feature>
<evidence type="ECO:0000259" key="3">
    <source>
        <dbReference type="PROSITE" id="PS50977"/>
    </source>
</evidence>
<dbReference type="GO" id="GO:0003700">
    <property type="term" value="F:DNA-binding transcription factor activity"/>
    <property type="evidence" value="ECO:0007669"/>
    <property type="project" value="TreeGrafter"/>
</dbReference>
<keyword evidence="5" id="KW-1185">Reference proteome</keyword>
<feature type="DNA-binding region" description="H-T-H motif" evidence="2">
    <location>
        <begin position="33"/>
        <end position="52"/>
    </location>
</feature>
<dbReference type="GO" id="GO:0000976">
    <property type="term" value="F:transcription cis-regulatory region binding"/>
    <property type="evidence" value="ECO:0007669"/>
    <property type="project" value="TreeGrafter"/>
</dbReference>
<protein>
    <submittedName>
        <fullName evidence="4">Transcriptional regulator, TetR family</fullName>
    </submittedName>
</protein>
<name>A0A1H1FU79_9BACI</name>
<dbReference type="PANTHER" id="PTHR30055">
    <property type="entry name" value="HTH-TYPE TRANSCRIPTIONAL REGULATOR RUTR"/>
    <property type="match status" value="1"/>
</dbReference>
<evidence type="ECO:0000313" key="5">
    <source>
        <dbReference type="Proteomes" id="UP000199444"/>
    </source>
</evidence>
<accession>A0A1H1FU79</accession>
<organism evidence="4 5">
    <name type="scientific">Virgibacillus salinus</name>
    <dbReference type="NCBI Taxonomy" id="553311"/>
    <lineage>
        <taxon>Bacteria</taxon>
        <taxon>Bacillati</taxon>
        <taxon>Bacillota</taxon>
        <taxon>Bacilli</taxon>
        <taxon>Bacillales</taxon>
        <taxon>Bacillaceae</taxon>
        <taxon>Virgibacillus</taxon>
    </lineage>
</organism>
<dbReference type="Gene3D" id="1.10.357.10">
    <property type="entry name" value="Tetracycline Repressor, domain 2"/>
    <property type="match status" value="1"/>
</dbReference>
<dbReference type="InterPro" id="IPR009057">
    <property type="entry name" value="Homeodomain-like_sf"/>
</dbReference>
<evidence type="ECO:0000256" key="2">
    <source>
        <dbReference type="PROSITE-ProRule" id="PRU00335"/>
    </source>
</evidence>
<dbReference type="AlphaFoldDB" id="A0A1H1FU79"/>
<dbReference type="PROSITE" id="PS50977">
    <property type="entry name" value="HTH_TETR_2"/>
    <property type="match status" value="1"/>
</dbReference>
<dbReference type="InterPro" id="IPR001647">
    <property type="entry name" value="HTH_TetR"/>
</dbReference>
<gene>
    <name evidence="4" type="ORF">SAMN05216231_3399</name>
</gene>
<evidence type="ECO:0000256" key="1">
    <source>
        <dbReference type="ARBA" id="ARBA00023125"/>
    </source>
</evidence>
<dbReference type="STRING" id="553311.SAMN05216231_3399"/>
<proteinExistence type="predicted"/>
<dbReference type="Proteomes" id="UP000199444">
    <property type="component" value="Unassembled WGS sequence"/>
</dbReference>
<dbReference type="Pfam" id="PF00440">
    <property type="entry name" value="TetR_N"/>
    <property type="match status" value="1"/>
</dbReference>
<keyword evidence="1 2" id="KW-0238">DNA-binding</keyword>
<dbReference type="InterPro" id="IPR050109">
    <property type="entry name" value="HTH-type_TetR-like_transc_reg"/>
</dbReference>
<dbReference type="InterPro" id="IPR036271">
    <property type="entry name" value="Tet_transcr_reg_TetR-rel_C_sf"/>
</dbReference>
<dbReference type="RefSeq" id="WP_092494130.1">
    <property type="nucleotide sequence ID" value="NZ_FNKD01000004.1"/>
</dbReference>
<dbReference type="PANTHER" id="PTHR30055:SF212">
    <property type="entry name" value="TETR-FAMILY FAMILY TRANSCRIPTIONAL REGULATOR"/>
    <property type="match status" value="1"/>
</dbReference>
<dbReference type="EMBL" id="FNKD01000004">
    <property type="protein sequence ID" value="SDR04066.1"/>
    <property type="molecule type" value="Genomic_DNA"/>
</dbReference>
<reference evidence="4 5" key="1">
    <citation type="submission" date="2016-10" db="EMBL/GenBank/DDBJ databases">
        <authorList>
            <person name="de Groot N.N."/>
        </authorList>
    </citation>
    <scope>NUCLEOTIDE SEQUENCE [LARGE SCALE GENOMIC DNA]</scope>
    <source>
        <strain evidence="4 5">CGMCC 1.10449</strain>
    </source>
</reference>
<sequence>MAARKAVVKELTREMIMNAARDLFVEKGYQSVSMRQIAKVLNYSHGAIYYHFKNKAELFYALVEDHFIMLDSMIDELVLEEIEDYEKLRNILMGYIEFGLTHQSHYEIMFLVKDEEVRTFINESPMQTYQKFAYYVSQLSDKHLTVQEIWSIFLSLHGFVTHYIRHVANFKDAKSMAEAHVNLLLEWTKR</sequence>